<dbReference type="InParanoid" id="A0A061DJG8"/>
<feature type="domain" description="DEAD/DEAH-box helicase" evidence="1">
    <location>
        <begin position="29"/>
        <end position="109"/>
    </location>
</feature>
<accession>A0A061DJG8</accession>
<dbReference type="GO" id="GO:0003676">
    <property type="term" value="F:nucleic acid binding"/>
    <property type="evidence" value="ECO:0007669"/>
    <property type="project" value="InterPro"/>
</dbReference>
<dbReference type="HOGENOM" id="CLU_1638381_0_0_1"/>
<dbReference type="AlphaFoldDB" id="A0A061DJG8"/>
<dbReference type="STRING" id="3641.A0A061DJG8"/>
<gene>
    <name evidence="2" type="ORF">TCM_001608</name>
</gene>
<dbReference type="EMBL" id="CM001879">
    <property type="protein sequence ID" value="EOX92705.1"/>
    <property type="molecule type" value="Genomic_DNA"/>
</dbReference>
<dbReference type="Gene3D" id="3.40.50.300">
    <property type="entry name" value="P-loop containing nucleotide triphosphate hydrolases"/>
    <property type="match status" value="1"/>
</dbReference>
<evidence type="ECO:0000313" key="2">
    <source>
        <dbReference type="EMBL" id="EOX92705.1"/>
    </source>
</evidence>
<evidence type="ECO:0000259" key="1">
    <source>
        <dbReference type="Pfam" id="PF00270"/>
    </source>
</evidence>
<dbReference type="Pfam" id="PF00270">
    <property type="entry name" value="DEAD"/>
    <property type="match status" value="1"/>
</dbReference>
<dbReference type="Gramene" id="EOX92705">
    <property type="protein sequence ID" value="EOX92705"/>
    <property type="gene ID" value="TCM_001608"/>
</dbReference>
<dbReference type="eggNOG" id="KOG0332">
    <property type="taxonomic scope" value="Eukaryota"/>
</dbReference>
<dbReference type="InterPro" id="IPR027417">
    <property type="entry name" value="P-loop_NTPase"/>
</dbReference>
<proteinExistence type="predicted"/>
<sequence>MLFQNLDAKCQWHPSPRVSLLAKNWASSQNLEVLRKMGKHTGITSKCAIPMNSSDYIPITKRPPITAQVVIGTPGTIKKWMSAVVSCVKILVFDEADHMLAEKGRKKELMVKLHSEQFPVIMSKIENHFGTKVAEIANWRNGEAALRSAGLLSTNLLSKLSW</sequence>
<dbReference type="SUPFAM" id="SSF52540">
    <property type="entry name" value="P-loop containing nucleoside triphosphate hydrolases"/>
    <property type="match status" value="1"/>
</dbReference>
<dbReference type="GO" id="GO:0005524">
    <property type="term" value="F:ATP binding"/>
    <property type="evidence" value="ECO:0007669"/>
    <property type="project" value="InterPro"/>
</dbReference>
<protein>
    <recommendedName>
        <fullName evidence="1">DEAD/DEAH-box helicase domain-containing protein</fullName>
    </recommendedName>
</protein>
<reference evidence="2 3" key="1">
    <citation type="journal article" date="2013" name="Genome Biol.">
        <title>The genome sequence of the most widely cultivated cacao type and its use to identify candidate genes regulating pod color.</title>
        <authorList>
            <person name="Motamayor J.C."/>
            <person name="Mockaitis K."/>
            <person name="Schmutz J."/>
            <person name="Haiminen N."/>
            <person name="Iii D.L."/>
            <person name="Cornejo O."/>
            <person name="Findley S.D."/>
            <person name="Zheng P."/>
            <person name="Utro F."/>
            <person name="Royaert S."/>
            <person name="Saski C."/>
            <person name="Jenkins J."/>
            <person name="Podicheti R."/>
            <person name="Zhao M."/>
            <person name="Scheffler B.E."/>
            <person name="Stack J.C."/>
            <person name="Feltus F.A."/>
            <person name="Mustiga G.M."/>
            <person name="Amores F."/>
            <person name="Phillips W."/>
            <person name="Marelli J.P."/>
            <person name="May G.D."/>
            <person name="Shapiro H."/>
            <person name="Ma J."/>
            <person name="Bustamante C.D."/>
            <person name="Schnell R.J."/>
            <person name="Main D."/>
            <person name="Gilbert D."/>
            <person name="Parida L."/>
            <person name="Kuhn D.N."/>
        </authorList>
    </citation>
    <scope>NUCLEOTIDE SEQUENCE [LARGE SCALE GENOMIC DNA]</scope>
    <source>
        <strain evidence="3">cv. Matina 1-6</strain>
    </source>
</reference>
<dbReference type="InterPro" id="IPR011545">
    <property type="entry name" value="DEAD/DEAH_box_helicase_dom"/>
</dbReference>
<evidence type="ECO:0000313" key="3">
    <source>
        <dbReference type="Proteomes" id="UP000026915"/>
    </source>
</evidence>
<organism evidence="2 3">
    <name type="scientific">Theobroma cacao</name>
    <name type="common">Cacao</name>
    <name type="synonym">Cocoa</name>
    <dbReference type="NCBI Taxonomy" id="3641"/>
    <lineage>
        <taxon>Eukaryota</taxon>
        <taxon>Viridiplantae</taxon>
        <taxon>Streptophyta</taxon>
        <taxon>Embryophyta</taxon>
        <taxon>Tracheophyta</taxon>
        <taxon>Spermatophyta</taxon>
        <taxon>Magnoliopsida</taxon>
        <taxon>eudicotyledons</taxon>
        <taxon>Gunneridae</taxon>
        <taxon>Pentapetalae</taxon>
        <taxon>rosids</taxon>
        <taxon>malvids</taxon>
        <taxon>Malvales</taxon>
        <taxon>Malvaceae</taxon>
        <taxon>Byttnerioideae</taxon>
        <taxon>Theobroma</taxon>
    </lineage>
</organism>
<dbReference type="Proteomes" id="UP000026915">
    <property type="component" value="Chromosome 1"/>
</dbReference>
<keyword evidence="3" id="KW-1185">Reference proteome</keyword>
<name>A0A061DJG8_THECC</name>